<reference evidence="2" key="1">
    <citation type="submission" date="2019-04" db="EMBL/GenBank/DDBJ databases">
        <title>Friends and foes A comparative genomics studyof 23 Aspergillus species from section Flavi.</title>
        <authorList>
            <consortium name="DOE Joint Genome Institute"/>
            <person name="Kjaerbolling I."/>
            <person name="Vesth T."/>
            <person name="Frisvad J.C."/>
            <person name="Nybo J.L."/>
            <person name="Theobald S."/>
            <person name="Kildgaard S."/>
            <person name="Isbrandt T."/>
            <person name="Kuo A."/>
            <person name="Sato A."/>
            <person name="Lyhne E.K."/>
            <person name="Kogle M.E."/>
            <person name="Wiebenga A."/>
            <person name="Kun R.S."/>
            <person name="Lubbers R.J."/>
            <person name="Makela M.R."/>
            <person name="Barry K."/>
            <person name="Chovatia M."/>
            <person name="Clum A."/>
            <person name="Daum C."/>
            <person name="Haridas S."/>
            <person name="He G."/>
            <person name="LaButti K."/>
            <person name="Lipzen A."/>
            <person name="Mondo S."/>
            <person name="Riley R."/>
            <person name="Salamov A."/>
            <person name="Simmons B.A."/>
            <person name="Magnuson J.K."/>
            <person name="Henrissat B."/>
            <person name="Mortensen U.H."/>
            <person name="Larsen T.O."/>
            <person name="Devries R.P."/>
            <person name="Grigoriev I.V."/>
            <person name="Machida M."/>
            <person name="Baker S.E."/>
            <person name="Andersen M.R."/>
        </authorList>
    </citation>
    <scope>NUCLEOTIDE SEQUENCE [LARGE SCALE GENOMIC DNA]</scope>
    <source>
        <strain evidence="2">IBT 14317</strain>
    </source>
</reference>
<dbReference type="InterPro" id="IPR036928">
    <property type="entry name" value="AS_sf"/>
</dbReference>
<dbReference type="InterPro" id="IPR023631">
    <property type="entry name" value="Amidase_dom"/>
</dbReference>
<dbReference type="Gene3D" id="3.90.1300.10">
    <property type="entry name" value="Amidase signature (AS) domain"/>
    <property type="match status" value="1"/>
</dbReference>
<sequence length="116" mass="11985">MPAQIDTQWEQITSLRAEGKDIPLFGVPFAVKDNIDAAGFCTKAACPLFATEPSTTDATVVSRLKNQGVIVVAKTNLDQFPTGLVGTRSPCGAVANVFDPDRVSGGSSSGSAVVVS</sequence>
<gene>
    <name evidence="2" type="ORF">BDV23DRAFT_184759</name>
</gene>
<protein>
    <submittedName>
        <fullName evidence="2">Amidase signature domain-containing protein</fullName>
    </submittedName>
</protein>
<accession>A0A5N7C4R2</accession>
<dbReference type="SUPFAM" id="SSF75304">
    <property type="entry name" value="Amidase signature (AS) enzymes"/>
    <property type="match status" value="1"/>
</dbReference>
<evidence type="ECO:0000313" key="2">
    <source>
        <dbReference type="EMBL" id="KAE8389052.1"/>
    </source>
</evidence>
<dbReference type="PANTHER" id="PTHR11895">
    <property type="entry name" value="TRANSAMIDASE"/>
    <property type="match status" value="1"/>
</dbReference>
<dbReference type="PANTHER" id="PTHR11895:SF169">
    <property type="entry name" value="GLUTAMYL-TRNA(GLN) AMIDOTRANSFERASE"/>
    <property type="match status" value="1"/>
</dbReference>
<dbReference type="AlphaFoldDB" id="A0A5N7C4R2"/>
<dbReference type="OrthoDB" id="196847at2759"/>
<proteinExistence type="predicted"/>
<dbReference type="Pfam" id="PF01425">
    <property type="entry name" value="Amidase"/>
    <property type="match status" value="1"/>
</dbReference>
<evidence type="ECO:0000259" key="1">
    <source>
        <dbReference type="Pfam" id="PF01425"/>
    </source>
</evidence>
<feature type="domain" description="Amidase" evidence="1">
    <location>
        <begin position="8"/>
        <end position="116"/>
    </location>
</feature>
<dbReference type="Proteomes" id="UP000326877">
    <property type="component" value="Unassembled WGS sequence"/>
</dbReference>
<name>A0A5N7C4R2_PETAA</name>
<dbReference type="EMBL" id="ML735270">
    <property type="protein sequence ID" value="KAE8389052.1"/>
    <property type="molecule type" value="Genomic_DNA"/>
</dbReference>
<dbReference type="GO" id="GO:0003824">
    <property type="term" value="F:catalytic activity"/>
    <property type="evidence" value="ECO:0007669"/>
    <property type="project" value="InterPro"/>
</dbReference>
<organism evidence="2">
    <name type="scientific">Petromyces alliaceus</name>
    <name type="common">Aspergillus alliaceus</name>
    <dbReference type="NCBI Taxonomy" id="209559"/>
    <lineage>
        <taxon>Eukaryota</taxon>
        <taxon>Fungi</taxon>
        <taxon>Dikarya</taxon>
        <taxon>Ascomycota</taxon>
        <taxon>Pezizomycotina</taxon>
        <taxon>Eurotiomycetes</taxon>
        <taxon>Eurotiomycetidae</taxon>
        <taxon>Eurotiales</taxon>
        <taxon>Aspergillaceae</taxon>
        <taxon>Aspergillus</taxon>
        <taxon>Aspergillus subgen. Circumdati</taxon>
    </lineage>
</organism>
<dbReference type="InterPro" id="IPR000120">
    <property type="entry name" value="Amidase"/>
</dbReference>